<dbReference type="CDD" id="cd18580">
    <property type="entry name" value="ABC_6TM_ABCC_D2"/>
    <property type="match status" value="1"/>
</dbReference>
<dbReference type="Pfam" id="PF00664">
    <property type="entry name" value="ABC_membrane"/>
    <property type="match status" value="1"/>
</dbReference>
<dbReference type="InterPro" id="IPR003593">
    <property type="entry name" value="AAA+_ATPase"/>
</dbReference>
<comment type="caution">
    <text evidence="12">The sequence shown here is derived from an EMBL/GenBank/DDBJ whole genome shotgun (WGS) entry which is preliminary data.</text>
</comment>
<keyword evidence="6 9" id="KW-1133">Transmembrane helix</keyword>
<dbReference type="Pfam" id="PF00005">
    <property type="entry name" value="ABC_tran"/>
    <property type="match status" value="1"/>
</dbReference>
<comment type="subcellular location">
    <subcellularLocation>
        <location evidence="1">Membrane</location>
        <topology evidence="1">Multi-pass membrane protein</topology>
    </subcellularLocation>
</comment>
<feature type="domain" description="ABC transporter" evidence="10">
    <location>
        <begin position="536"/>
        <end position="766"/>
    </location>
</feature>
<feature type="transmembrane region" description="Helical" evidence="9">
    <location>
        <begin position="61"/>
        <end position="84"/>
    </location>
</feature>
<dbReference type="SUPFAM" id="SSF90123">
    <property type="entry name" value="ABC transporter transmembrane region"/>
    <property type="match status" value="2"/>
</dbReference>
<evidence type="ECO:0000256" key="5">
    <source>
        <dbReference type="ARBA" id="ARBA00022840"/>
    </source>
</evidence>
<evidence type="ECO:0000256" key="9">
    <source>
        <dbReference type="SAM" id="Phobius"/>
    </source>
</evidence>
<evidence type="ECO:0000256" key="6">
    <source>
        <dbReference type="ARBA" id="ARBA00022989"/>
    </source>
</evidence>
<accession>A0AAN7H743</accession>
<dbReference type="SUPFAM" id="SSF52540">
    <property type="entry name" value="P-loop containing nucleoside triphosphate hydrolases"/>
    <property type="match status" value="2"/>
</dbReference>
<evidence type="ECO:0000259" key="11">
    <source>
        <dbReference type="PROSITE" id="PS50929"/>
    </source>
</evidence>
<gene>
    <name evidence="12" type="ORF">C8A03DRAFT_38560</name>
</gene>
<keyword evidence="4" id="KW-0547">Nucleotide-binding</keyword>
<dbReference type="SMART" id="SM00382">
    <property type="entry name" value="AAA"/>
    <property type="match status" value="1"/>
</dbReference>
<organism evidence="12 13">
    <name type="scientific">Achaetomium macrosporum</name>
    <dbReference type="NCBI Taxonomy" id="79813"/>
    <lineage>
        <taxon>Eukaryota</taxon>
        <taxon>Fungi</taxon>
        <taxon>Dikarya</taxon>
        <taxon>Ascomycota</taxon>
        <taxon>Pezizomycotina</taxon>
        <taxon>Sordariomycetes</taxon>
        <taxon>Sordariomycetidae</taxon>
        <taxon>Sordariales</taxon>
        <taxon>Chaetomiaceae</taxon>
        <taxon>Achaetomium</taxon>
    </lineage>
</organism>
<dbReference type="CDD" id="cd03244">
    <property type="entry name" value="ABCC_MRP_domain2"/>
    <property type="match status" value="1"/>
</dbReference>
<evidence type="ECO:0000256" key="7">
    <source>
        <dbReference type="ARBA" id="ARBA00023136"/>
    </source>
</evidence>
<dbReference type="Gene3D" id="3.40.50.300">
    <property type="entry name" value="P-loop containing nucleotide triphosphate hydrolases"/>
    <property type="match status" value="1"/>
</dbReference>
<feature type="compositionally biased region" description="Polar residues" evidence="8">
    <location>
        <begin position="286"/>
        <end position="299"/>
    </location>
</feature>
<evidence type="ECO:0000256" key="4">
    <source>
        <dbReference type="ARBA" id="ARBA00022741"/>
    </source>
</evidence>
<keyword evidence="7 9" id="KW-0472">Membrane</keyword>
<dbReference type="Gene3D" id="1.20.1560.10">
    <property type="entry name" value="ABC transporter type 1, transmembrane domain"/>
    <property type="match status" value="2"/>
</dbReference>
<dbReference type="InterPro" id="IPR044726">
    <property type="entry name" value="ABCC_6TM_D2"/>
</dbReference>
<evidence type="ECO:0000256" key="8">
    <source>
        <dbReference type="SAM" id="MobiDB-lite"/>
    </source>
</evidence>
<keyword evidence="2" id="KW-0813">Transport</keyword>
<evidence type="ECO:0000256" key="1">
    <source>
        <dbReference type="ARBA" id="ARBA00004141"/>
    </source>
</evidence>
<dbReference type="InterPro" id="IPR050173">
    <property type="entry name" value="ABC_transporter_C-like"/>
</dbReference>
<dbReference type="GO" id="GO:0016020">
    <property type="term" value="C:membrane"/>
    <property type="evidence" value="ECO:0007669"/>
    <property type="project" value="UniProtKB-SubCell"/>
</dbReference>
<dbReference type="PROSITE" id="PS50929">
    <property type="entry name" value="ABC_TM1F"/>
    <property type="match status" value="2"/>
</dbReference>
<dbReference type="GO" id="GO:0140359">
    <property type="term" value="F:ABC-type transporter activity"/>
    <property type="evidence" value="ECO:0007669"/>
    <property type="project" value="InterPro"/>
</dbReference>
<proteinExistence type="predicted"/>
<dbReference type="InterPro" id="IPR003439">
    <property type="entry name" value="ABC_transporter-like_ATP-bd"/>
</dbReference>
<evidence type="ECO:0000256" key="2">
    <source>
        <dbReference type="ARBA" id="ARBA00022448"/>
    </source>
</evidence>
<dbReference type="FunFam" id="3.40.50.300:FF:000838">
    <property type="entry name" value="ABC multidrug transporter (Eurofung)"/>
    <property type="match status" value="1"/>
</dbReference>
<dbReference type="Proteomes" id="UP001303760">
    <property type="component" value="Unassembled WGS sequence"/>
</dbReference>
<protein>
    <submittedName>
        <fullName evidence="12">ABC multidrug transporter</fullName>
    </submittedName>
</protein>
<dbReference type="InterPro" id="IPR011527">
    <property type="entry name" value="ABC1_TM_dom"/>
</dbReference>
<keyword evidence="3 9" id="KW-0812">Transmembrane</keyword>
<dbReference type="PROSITE" id="PS50893">
    <property type="entry name" value="ABC_TRANSPORTER_2"/>
    <property type="match status" value="1"/>
</dbReference>
<dbReference type="PANTHER" id="PTHR24223">
    <property type="entry name" value="ATP-BINDING CASSETTE SUB-FAMILY C"/>
    <property type="match status" value="1"/>
</dbReference>
<dbReference type="PANTHER" id="PTHR24223:SF269">
    <property type="entry name" value="ABC MULTIDRUG TRANSPORTER (EUROFUNG)-RELATED"/>
    <property type="match status" value="1"/>
</dbReference>
<dbReference type="GO" id="GO:0005524">
    <property type="term" value="F:ATP binding"/>
    <property type="evidence" value="ECO:0007669"/>
    <property type="project" value="UniProtKB-KW"/>
</dbReference>
<feature type="transmembrane region" description="Helical" evidence="9">
    <location>
        <begin position="382"/>
        <end position="413"/>
    </location>
</feature>
<dbReference type="InterPro" id="IPR036640">
    <property type="entry name" value="ABC1_TM_sf"/>
</dbReference>
<evidence type="ECO:0000256" key="3">
    <source>
        <dbReference type="ARBA" id="ARBA00022692"/>
    </source>
</evidence>
<feature type="domain" description="ABC transmembrane type-1" evidence="11">
    <location>
        <begin position="1"/>
        <end position="127"/>
    </location>
</feature>
<keyword evidence="13" id="KW-1185">Reference proteome</keyword>
<feature type="transmembrane region" description="Helical" evidence="9">
    <location>
        <begin position="104"/>
        <end position="128"/>
    </location>
</feature>
<sequence length="784" mass="85804">MNFMSRQAMWLEAIEKRISATSAMLASMKGVKICGSKDALLASLQQLRVDELRISKRFKKLIIWNMVFAYLTQVFAPVLTFTIFSVRARDSGDATLDTARVFTLLSLFALLSEPLASLVMSLATYLGAIGSFVRIQQFLDSEERADSPSPGDLAELSEKSILNQSAPNAIAVQGASFGWDAAKEPLLKDITLAVPCRKLTMVVGPVGCAKRLPYSDHIVYLGPNGVLTAQSSFTELNDASGYVSSFSLPRADWSYILDNDKIIEVNDHDKELESVAIARRKGSESGVSLTSRSSETSYAPRNGETDTGRRIGNVQIYLQMIITMVPLSGEKFHFVLLNTVLSAPISFFVKTDSGVTLNRFSQDLQLIDMELPIAALNTFATFVLYITQIVLIGIGSIYAAISFPIVLAALYFIQKVYLHTSRQLHLMDLGTKAPLYSLFEEPLSGLPTIRAFGWQDALEEKNHELLDRSQRPFYLLFTLRGTVAAGGVGLALLNTTLETHIGSVARIRSFTETAVPEDQPEEKQMPPPGWPSTGTIEFKNLSAAYSQDDLVLKDVSLSIIAGEKIAVCGRTGSDKTSLIMTIFRLVNIAGGSIIVDGVDIATLPRQEVRSQIVAVPQHPFLLKGSVRLNADPMGIASDEDIIAALQCVQIKEVVDKNCGLDADIDSLNLSSRQRQLLCLARAMLRPSSILILDEATSSIDAKTEETMQRLIRRKFANHTIIAVAHKLETILDFDKVAVLDAGRLVEFDSPYALLDVPDSAFSRLSTASVADTEEDLDLGFSGKK</sequence>
<evidence type="ECO:0000313" key="12">
    <source>
        <dbReference type="EMBL" id="KAK4233717.1"/>
    </source>
</evidence>
<feature type="domain" description="ABC transmembrane type-1" evidence="11">
    <location>
        <begin position="336"/>
        <end position="497"/>
    </location>
</feature>
<reference evidence="12" key="1">
    <citation type="journal article" date="2023" name="Mol. Phylogenet. Evol.">
        <title>Genome-scale phylogeny and comparative genomics of the fungal order Sordariales.</title>
        <authorList>
            <person name="Hensen N."/>
            <person name="Bonometti L."/>
            <person name="Westerberg I."/>
            <person name="Brannstrom I.O."/>
            <person name="Guillou S."/>
            <person name="Cros-Aarteil S."/>
            <person name="Calhoun S."/>
            <person name="Haridas S."/>
            <person name="Kuo A."/>
            <person name="Mondo S."/>
            <person name="Pangilinan J."/>
            <person name="Riley R."/>
            <person name="LaButti K."/>
            <person name="Andreopoulos B."/>
            <person name="Lipzen A."/>
            <person name="Chen C."/>
            <person name="Yan M."/>
            <person name="Daum C."/>
            <person name="Ng V."/>
            <person name="Clum A."/>
            <person name="Steindorff A."/>
            <person name="Ohm R.A."/>
            <person name="Martin F."/>
            <person name="Silar P."/>
            <person name="Natvig D.O."/>
            <person name="Lalanne C."/>
            <person name="Gautier V."/>
            <person name="Ament-Velasquez S.L."/>
            <person name="Kruys A."/>
            <person name="Hutchinson M.I."/>
            <person name="Powell A.J."/>
            <person name="Barry K."/>
            <person name="Miller A.N."/>
            <person name="Grigoriev I.V."/>
            <person name="Debuchy R."/>
            <person name="Gladieux P."/>
            <person name="Hiltunen Thoren M."/>
            <person name="Johannesson H."/>
        </authorList>
    </citation>
    <scope>NUCLEOTIDE SEQUENCE</scope>
    <source>
        <strain evidence="12">CBS 532.94</strain>
    </source>
</reference>
<name>A0AAN7H743_9PEZI</name>
<evidence type="ECO:0000259" key="10">
    <source>
        <dbReference type="PROSITE" id="PS50893"/>
    </source>
</evidence>
<feature type="transmembrane region" description="Helical" evidence="9">
    <location>
        <begin position="332"/>
        <end position="349"/>
    </location>
</feature>
<dbReference type="AlphaFoldDB" id="A0AAN7H743"/>
<reference evidence="12" key="2">
    <citation type="submission" date="2023-05" db="EMBL/GenBank/DDBJ databases">
        <authorList>
            <consortium name="Lawrence Berkeley National Laboratory"/>
            <person name="Steindorff A."/>
            <person name="Hensen N."/>
            <person name="Bonometti L."/>
            <person name="Westerberg I."/>
            <person name="Brannstrom I.O."/>
            <person name="Guillou S."/>
            <person name="Cros-Aarteil S."/>
            <person name="Calhoun S."/>
            <person name="Haridas S."/>
            <person name="Kuo A."/>
            <person name="Mondo S."/>
            <person name="Pangilinan J."/>
            <person name="Riley R."/>
            <person name="Labutti K."/>
            <person name="Andreopoulos B."/>
            <person name="Lipzen A."/>
            <person name="Chen C."/>
            <person name="Yanf M."/>
            <person name="Daum C."/>
            <person name="Ng V."/>
            <person name="Clum A."/>
            <person name="Ohm R."/>
            <person name="Martin F."/>
            <person name="Silar P."/>
            <person name="Natvig D."/>
            <person name="Lalanne C."/>
            <person name="Gautier V."/>
            <person name="Ament-Velasquez S.L."/>
            <person name="Kruys A."/>
            <person name="Hutchinson M.I."/>
            <person name="Powell A.J."/>
            <person name="Barry K."/>
            <person name="Miller A.N."/>
            <person name="Grigoriev I.V."/>
            <person name="Debuchy R."/>
            <person name="Gladieux P."/>
            <person name="Thoren M.H."/>
            <person name="Johannesson H."/>
        </authorList>
    </citation>
    <scope>NUCLEOTIDE SEQUENCE</scope>
    <source>
        <strain evidence="12">CBS 532.94</strain>
    </source>
</reference>
<dbReference type="InterPro" id="IPR027417">
    <property type="entry name" value="P-loop_NTPase"/>
</dbReference>
<keyword evidence="5" id="KW-0067">ATP-binding</keyword>
<feature type="region of interest" description="Disordered" evidence="8">
    <location>
        <begin position="286"/>
        <end position="306"/>
    </location>
</feature>
<dbReference type="EMBL" id="MU860491">
    <property type="protein sequence ID" value="KAK4233717.1"/>
    <property type="molecule type" value="Genomic_DNA"/>
</dbReference>
<dbReference type="GO" id="GO:0016887">
    <property type="term" value="F:ATP hydrolysis activity"/>
    <property type="evidence" value="ECO:0007669"/>
    <property type="project" value="InterPro"/>
</dbReference>
<evidence type="ECO:0000313" key="13">
    <source>
        <dbReference type="Proteomes" id="UP001303760"/>
    </source>
</evidence>